<accession>A0A8H7W632</accession>
<protein>
    <recommendedName>
        <fullName evidence="13">TPR-like protein</fullName>
    </recommendedName>
</protein>
<evidence type="ECO:0000256" key="5">
    <source>
        <dbReference type="ARBA" id="ARBA00022737"/>
    </source>
</evidence>
<dbReference type="SUPFAM" id="SSF48452">
    <property type="entry name" value="TPR-like"/>
    <property type="match status" value="3"/>
</dbReference>
<evidence type="ECO:0000256" key="2">
    <source>
        <dbReference type="ARBA" id="ARBA00009622"/>
    </source>
</evidence>
<evidence type="ECO:0000256" key="1">
    <source>
        <dbReference type="ARBA" id="ARBA00004245"/>
    </source>
</evidence>
<comment type="similarity">
    <text evidence="2">Belongs to the kinesin light chain family.</text>
</comment>
<keyword evidence="9" id="KW-0206">Cytoskeleton</keyword>
<proteinExistence type="inferred from homology"/>
<dbReference type="GO" id="GO:0007018">
    <property type="term" value="P:microtubule-based movement"/>
    <property type="evidence" value="ECO:0007669"/>
    <property type="project" value="TreeGrafter"/>
</dbReference>
<evidence type="ECO:0000256" key="6">
    <source>
        <dbReference type="ARBA" id="ARBA00022803"/>
    </source>
</evidence>
<evidence type="ECO:0000256" key="4">
    <source>
        <dbReference type="ARBA" id="ARBA00022701"/>
    </source>
</evidence>
<gene>
    <name evidence="11" type="ORF">IFR04_007923</name>
</gene>
<dbReference type="PANTHER" id="PTHR45783">
    <property type="entry name" value="KINESIN LIGHT CHAIN"/>
    <property type="match status" value="1"/>
</dbReference>
<dbReference type="InterPro" id="IPR011990">
    <property type="entry name" value="TPR-like_helical_dom_sf"/>
</dbReference>
<evidence type="ECO:0000256" key="10">
    <source>
        <dbReference type="SAM" id="MobiDB-lite"/>
    </source>
</evidence>
<dbReference type="InterPro" id="IPR019734">
    <property type="entry name" value="TPR_rpt"/>
</dbReference>
<dbReference type="PANTHER" id="PTHR45783:SF3">
    <property type="entry name" value="KINESIN LIGHT CHAIN"/>
    <property type="match status" value="1"/>
</dbReference>
<dbReference type="SMART" id="SM00028">
    <property type="entry name" value="TPR"/>
    <property type="match status" value="3"/>
</dbReference>
<evidence type="ECO:0000256" key="8">
    <source>
        <dbReference type="ARBA" id="ARBA00023175"/>
    </source>
</evidence>
<dbReference type="GO" id="GO:0005874">
    <property type="term" value="C:microtubule"/>
    <property type="evidence" value="ECO:0007669"/>
    <property type="project" value="UniProtKB-KW"/>
</dbReference>
<name>A0A8H7W632_9HELO</name>
<keyword evidence="4" id="KW-0493">Microtubule</keyword>
<dbReference type="Gene3D" id="1.25.40.10">
    <property type="entry name" value="Tetratricopeptide repeat domain"/>
    <property type="match status" value="2"/>
</dbReference>
<evidence type="ECO:0000313" key="12">
    <source>
        <dbReference type="Proteomes" id="UP000664132"/>
    </source>
</evidence>
<dbReference type="Pfam" id="PF13424">
    <property type="entry name" value="TPR_12"/>
    <property type="match status" value="3"/>
</dbReference>
<dbReference type="OrthoDB" id="626167at2759"/>
<dbReference type="GO" id="GO:0005871">
    <property type="term" value="C:kinesin complex"/>
    <property type="evidence" value="ECO:0007669"/>
    <property type="project" value="InterPro"/>
</dbReference>
<keyword evidence="12" id="KW-1185">Reference proteome</keyword>
<evidence type="ECO:0000256" key="3">
    <source>
        <dbReference type="ARBA" id="ARBA00022490"/>
    </source>
</evidence>
<keyword evidence="5" id="KW-0677">Repeat</keyword>
<dbReference type="EMBL" id="JAFJYH010000116">
    <property type="protein sequence ID" value="KAG4418976.1"/>
    <property type="molecule type" value="Genomic_DNA"/>
</dbReference>
<sequence>METLAACGFEGIAPPPGEHSFTTSLIEVLMDWKDVPSFSITMLHCEVLRVLMQRRKERCSNGQRREWRSTPVYINGSKDPRVEGIRLCKQTLIDIVETSPSGATSNSPEGILPRDCLTPSSYFDLMSLGCEELEGLSSSSSGQSNLGSAPRLEDGSSESNFDLKVPHMLVSIALDEDQALPNAEACRRWICRFPGLAKHVKVEGVYSSYSTVLILSIPVAVYNMLPEHPACQPVAYVTSRNRFTDANPEQAMPMIQHEAQHKSFTAEEDSTQIKLRRHLESFAQEHIRPMSQVVPVSGVPLPSIAEAETNKFSEVKSVKLNDEFELLTPEKFFHRRTPVNANEILRLLRILGAFASSQIISEFSDKLLHAHAIANKDWMPSCRKKDGSWDPEAFRDVLIKLQDLSVLIECQVEEDEVVIQISAEVLSWAHSTASSMLKRECGIEGSVILGAYLLSLRSKNVEISTRDKKHIQQCIDGLLHNGMVTAAPTFVDAKSPFSASQQIVWYLDAQGDYKRAAELCQIELASIIDTYGEHHQDALTAMSNLSFYLRRGSQYEKAEHYCRKALKGKSQVLSNNHTETLRSMRQLANLLYDQGKFAEAEPIAKEAMTRFKPSVMDGDSEVLYFTALVGSILRRQRKFDEALPIYEEISALSAPILGSHHPDTLTYYNNYAFLLRTQGRLSEAETIYRTIETAKQTVHGEHHPETLASMSNVAAVCQAQGKFTEAEHIYRKALEIRQKTMGKEHPQTLVNANNLAVVLQLQDKPKEVELLYRETVAVQERVLGKDHPDTMASMRNLVSFLSNTKRSSKYKAAAAEAAERKKAEE</sequence>
<feature type="region of interest" description="Disordered" evidence="10">
    <location>
        <begin position="136"/>
        <end position="157"/>
    </location>
</feature>
<keyword evidence="3" id="KW-0963">Cytoplasm</keyword>
<keyword evidence="6" id="KW-0802">TPR repeat</keyword>
<keyword evidence="7" id="KW-0175">Coiled coil</keyword>
<organism evidence="11 12">
    <name type="scientific">Cadophora malorum</name>
    <dbReference type="NCBI Taxonomy" id="108018"/>
    <lineage>
        <taxon>Eukaryota</taxon>
        <taxon>Fungi</taxon>
        <taxon>Dikarya</taxon>
        <taxon>Ascomycota</taxon>
        <taxon>Pezizomycotina</taxon>
        <taxon>Leotiomycetes</taxon>
        <taxon>Helotiales</taxon>
        <taxon>Ploettnerulaceae</taxon>
        <taxon>Cadophora</taxon>
    </lineage>
</organism>
<evidence type="ECO:0008006" key="13">
    <source>
        <dbReference type="Google" id="ProtNLM"/>
    </source>
</evidence>
<keyword evidence="8" id="KW-0505">Motor protein</keyword>
<dbReference type="GO" id="GO:0005737">
    <property type="term" value="C:cytoplasm"/>
    <property type="evidence" value="ECO:0007669"/>
    <property type="project" value="TreeGrafter"/>
</dbReference>
<dbReference type="GO" id="GO:0019894">
    <property type="term" value="F:kinesin binding"/>
    <property type="evidence" value="ECO:0007669"/>
    <property type="project" value="TreeGrafter"/>
</dbReference>
<comment type="subcellular location">
    <subcellularLocation>
        <location evidence="1">Cytoplasm</location>
        <location evidence="1">Cytoskeleton</location>
    </subcellularLocation>
</comment>
<reference evidence="11" key="1">
    <citation type="submission" date="2021-02" db="EMBL/GenBank/DDBJ databases">
        <title>Genome sequence Cadophora malorum strain M34.</title>
        <authorList>
            <person name="Stefanovic E."/>
            <person name="Vu D."/>
            <person name="Scully C."/>
            <person name="Dijksterhuis J."/>
            <person name="Roader J."/>
            <person name="Houbraken J."/>
        </authorList>
    </citation>
    <scope>NUCLEOTIDE SEQUENCE</scope>
    <source>
        <strain evidence="11">M34</strain>
    </source>
</reference>
<dbReference type="Proteomes" id="UP000664132">
    <property type="component" value="Unassembled WGS sequence"/>
</dbReference>
<evidence type="ECO:0000256" key="9">
    <source>
        <dbReference type="ARBA" id="ARBA00023212"/>
    </source>
</evidence>
<feature type="compositionally biased region" description="Low complexity" evidence="10">
    <location>
        <begin position="136"/>
        <end position="148"/>
    </location>
</feature>
<dbReference type="InterPro" id="IPR002151">
    <property type="entry name" value="Kinesin_light"/>
</dbReference>
<dbReference type="AlphaFoldDB" id="A0A8H7W632"/>
<evidence type="ECO:0000313" key="11">
    <source>
        <dbReference type="EMBL" id="KAG4418976.1"/>
    </source>
</evidence>
<comment type="caution">
    <text evidence="11">The sequence shown here is derived from an EMBL/GenBank/DDBJ whole genome shotgun (WGS) entry which is preliminary data.</text>
</comment>
<evidence type="ECO:0000256" key="7">
    <source>
        <dbReference type="ARBA" id="ARBA00023054"/>
    </source>
</evidence>